<dbReference type="Pfam" id="PF08646">
    <property type="entry name" value="Rep_fac-A_C"/>
    <property type="match status" value="1"/>
</dbReference>
<evidence type="ECO:0000313" key="3">
    <source>
        <dbReference type="EMBL" id="KAL3536838.1"/>
    </source>
</evidence>
<dbReference type="Gene3D" id="2.40.50.140">
    <property type="entry name" value="Nucleic acid-binding proteins"/>
    <property type="match status" value="1"/>
</dbReference>
<dbReference type="SUPFAM" id="SSF50249">
    <property type="entry name" value="Nucleic acid-binding proteins"/>
    <property type="match status" value="1"/>
</dbReference>
<evidence type="ECO:0000256" key="1">
    <source>
        <dbReference type="SAM" id="MobiDB-lite"/>
    </source>
</evidence>
<proteinExistence type="predicted"/>
<feature type="compositionally biased region" description="Basic and acidic residues" evidence="1">
    <location>
        <begin position="228"/>
        <end position="239"/>
    </location>
</feature>
<feature type="region of interest" description="Disordered" evidence="1">
    <location>
        <begin position="228"/>
        <end position="257"/>
    </location>
</feature>
<dbReference type="AlphaFoldDB" id="A0ABD3B0N2"/>
<organism evidence="3 4">
    <name type="scientific">Cinchona calisaya</name>
    <dbReference type="NCBI Taxonomy" id="153742"/>
    <lineage>
        <taxon>Eukaryota</taxon>
        <taxon>Viridiplantae</taxon>
        <taxon>Streptophyta</taxon>
        <taxon>Embryophyta</taxon>
        <taxon>Tracheophyta</taxon>
        <taxon>Spermatophyta</taxon>
        <taxon>Magnoliopsida</taxon>
        <taxon>eudicotyledons</taxon>
        <taxon>Gunneridae</taxon>
        <taxon>Pentapetalae</taxon>
        <taxon>asterids</taxon>
        <taxon>lamiids</taxon>
        <taxon>Gentianales</taxon>
        <taxon>Rubiaceae</taxon>
        <taxon>Cinchonoideae</taxon>
        <taxon>Cinchoneae</taxon>
        <taxon>Cinchona</taxon>
    </lineage>
</organism>
<dbReference type="InterPro" id="IPR012340">
    <property type="entry name" value="NA-bd_OB-fold"/>
</dbReference>
<keyword evidence="4" id="KW-1185">Reference proteome</keyword>
<sequence>MRNSKELRDIVDQETYKKYNPQLSYQPQQNYKLVSNLMVTQTFACVKVYFSFQHIFQKCWYMACKNCNRSTSAIYKFAFTCNSCKQKHPPEPRCRFDVHDQNGRITASIFGDLAEKLLTFTALEAMEHYNQVKITKIEGDDQKQRYTINHYFQENEESSSLGLPNKESPQVLTLSSQAELIQLNSLETQNPVSESRLSLVDKFKQSKQMEEANFPEIENPVSKARLSLADKFEQSKQMEEANSSAATMSPLKKSKVN</sequence>
<dbReference type="Proteomes" id="UP001630127">
    <property type="component" value="Unassembled WGS sequence"/>
</dbReference>
<comment type="caution">
    <text evidence="3">The sequence shown here is derived from an EMBL/GenBank/DDBJ whole genome shotgun (WGS) entry which is preliminary data.</text>
</comment>
<dbReference type="EMBL" id="JBJUIK010000001">
    <property type="protein sequence ID" value="KAL3536838.1"/>
    <property type="molecule type" value="Genomic_DNA"/>
</dbReference>
<reference evidence="3 4" key="1">
    <citation type="submission" date="2024-11" db="EMBL/GenBank/DDBJ databases">
        <title>A near-complete genome assembly of Cinchona calisaya.</title>
        <authorList>
            <person name="Lian D.C."/>
            <person name="Zhao X.W."/>
            <person name="Wei L."/>
        </authorList>
    </citation>
    <scope>NUCLEOTIDE SEQUENCE [LARGE SCALE GENOMIC DNA]</scope>
    <source>
        <tissue evidence="3">Nenye</tissue>
    </source>
</reference>
<gene>
    <name evidence="3" type="ORF">ACH5RR_000204</name>
</gene>
<name>A0ABD3B0N2_9GENT</name>
<evidence type="ECO:0000313" key="4">
    <source>
        <dbReference type="Proteomes" id="UP001630127"/>
    </source>
</evidence>
<protein>
    <recommendedName>
        <fullName evidence="2">Replication factor A C-terminal domain-containing protein</fullName>
    </recommendedName>
</protein>
<evidence type="ECO:0000259" key="2">
    <source>
        <dbReference type="Pfam" id="PF08646"/>
    </source>
</evidence>
<accession>A0ABD3B0N2</accession>
<feature type="domain" description="Replication factor A C-terminal" evidence="2">
    <location>
        <begin position="57"/>
        <end position="131"/>
    </location>
</feature>
<dbReference type="InterPro" id="IPR013955">
    <property type="entry name" value="Rep_factor-A_C"/>
</dbReference>